<proteinExistence type="predicted"/>
<accession>A0ABQ9HNS9</accession>
<name>A0ABQ9HNS9_9NEOP</name>
<comment type="caution">
    <text evidence="1">The sequence shown here is derived from an EMBL/GenBank/DDBJ whole genome shotgun (WGS) entry which is preliminary data.</text>
</comment>
<evidence type="ECO:0000313" key="1">
    <source>
        <dbReference type="EMBL" id="KAJ8886007.1"/>
    </source>
</evidence>
<dbReference type="Proteomes" id="UP001159363">
    <property type="component" value="Chromosome X"/>
</dbReference>
<sequence>MHHSNLEHFLMKHYVVNLLWGSATRTLAGFFYLETVKIALSYEKAAVSRDREHNIQILMLWYRRYFPLMFGTLTTTIVKKHIPRSFESTYAVCFCYGKPNHFASKCRFRGYKYHNCNKLGHLCVMCHLHNPQGNVMWQNDMVGDFKVEDQDNHPEQDNQHTWLHLFNINSIGVQSWFVKV</sequence>
<keyword evidence="2" id="KW-1185">Reference proteome</keyword>
<organism evidence="1 2">
    <name type="scientific">Dryococelus australis</name>
    <dbReference type="NCBI Taxonomy" id="614101"/>
    <lineage>
        <taxon>Eukaryota</taxon>
        <taxon>Metazoa</taxon>
        <taxon>Ecdysozoa</taxon>
        <taxon>Arthropoda</taxon>
        <taxon>Hexapoda</taxon>
        <taxon>Insecta</taxon>
        <taxon>Pterygota</taxon>
        <taxon>Neoptera</taxon>
        <taxon>Polyneoptera</taxon>
        <taxon>Phasmatodea</taxon>
        <taxon>Verophasmatodea</taxon>
        <taxon>Anareolatae</taxon>
        <taxon>Phasmatidae</taxon>
        <taxon>Eurycanthinae</taxon>
        <taxon>Dryococelus</taxon>
    </lineage>
</organism>
<gene>
    <name evidence="1" type="ORF">PR048_012213</name>
</gene>
<evidence type="ECO:0000313" key="2">
    <source>
        <dbReference type="Proteomes" id="UP001159363"/>
    </source>
</evidence>
<dbReference type="EMBL" id="JARBHB010000004">
    <property type="protein sequence ID" value="KAJ8886007.1"/>
    <property type="molecule type" value="Genomic_DNA"/>
</dbReference>
<protein>
    <submittedName>
        <fullName evidence="1">Uncharacterized protein</fullName>
    </submittedName>
</protein>
<reference evidence="1 2" key="1">
    <citation type="submission" date="2023-02" db="EMBL/GenBank/DDBJ databases">
        <title>LHISI_Scaffold_Assembly.</title>
        <authorList>
            <person name="Stuart O.P."/>
            <person name="Cleave R."/>
            <person name="Magrath M.J.L."/>
            <person name="Mikheyev A.S."/>
        </authorList>
    </citation>
    <scope>NUCLEOTIDE SEQUENCE [LARGE SCALE GENOMIC DNA]</scope>
    <source>
        <strain evidence="1">Daus_M_001</strain>
        <tissue evidence="1">Leg muscle</tissue>
    </source>
</reference>